<dbReference type="PaxDb" id="121845-A0A1S3D4Q4"/>
<gene>
    <name evidence="3" type="primary">LOC103511290</name>
</gene>
<feature type="compositionally biased region" description="Pro residues" evidence="1">
    <location>
        <begin position="10"/>
        <end position="21"/>
    </location>
</feature>
<organism evidence="2 3">
    <name type="scientific">Diaphorina citri</name>
    <name type="common">Asian citrus psyllid</name>
    <dbReference type="NCBI Taxonomy" id="121845"/>
    <lineage>
        <taxon>Eukaryota</taxon>
        <taxon>Metazoa</taxon>
        <taxon>Ecdysozoa</taxon>
        <taxon>Arthropoda</taxon>
        <taxon>Hexapoda</taxon>
        <taxon>Insecta</taxon>
        <taxon>Pterygota</taxon>
        <taxon>Neoptera</taxon>
        <taxon>Paraneoptera</taxon>
        <taxon>Hemiptera</taxon>
        <taxon>Sternorrhyncha</taxon>
        <taxon>Psylloidea</taxon>
        <taxon>Psyllidae</taxon>
        <taxon>Diaphorininae</taxon>
        <taxon>Diaphorina</taxon>
    </lineage>
</organism>
<dbReference type="Proteomes" id="UP000079169">
    <property type="component" value="Unplaced"/>
</dbReference>
<evidence type="ECO:0000313" key="3">
    <source>
        <dbReference type="RefSeq" id="XP_008474230.1"/>
    </source>
</evidence>
<dbReference type="OMA" id="DNHSAFD"/>
<dbReference type="RefSeq" id="XP_008474230.1">
    <property type="nucleotide sequence ID" value="XM_008476008.3"/>
</dbReference>
<reference evidence="3" key="1">
    <citation type="submission" date="2025-08" db="UniProtKB">
        <authorList>
            <consortium name="RefSeq"/>
        </authorList>
    </citation>
    <scope>IDENTIFICATION</scope>
</reference>
<protein>
    <submittedName>
        <fullName evidence="3">Trithorax group protein osa-like</fullName>
    </submittedName>
</protein>
<feature type="compositionally biased region" description="Low complexity" evidence="1">
    <location>
        <begin position="27"/>
        <end position="49"/>
    </location>
</feature>
<name>A0A1S3D4Q4_DIACI</name>
<feature type="region of interest" description="Disordered" evidence="1">
    <location>
        <begin position="1"/>
        <end position="54"/>
    </location>
</feature>
<dbReference type="AlphaFoldDB" id="A0A1S3D4Q4"/>
<feature type="region of interest" description="Disordered" evidence="1">
    <location>
        <begin position="173"/>
        <end position="239"/>
    </location>
</feature>
<sequence>MMNGGIYEESPPPPPSVPPLPLTHIKTSPSSTPVTTSSTSSTSPSSVTSNSGPLHIPAKRLLGYNSECDSAGVIRHSHASQPWGYGEHPAAATFDQYNPPTYYNLASDAARDRKGSSGLTFWNPGAASNTPDYPKYTTSTTAGSSQDPAFSTGAWCNNYPPYTSAASRHHIESHHYHPHTQPVSYLSPPDEKSSRMLAETPSSFSHESYPLRNYPPPETAVSTPYTTPGLGSRSLGDDNPMRHRNLVVVMMMVVMRRQGIDGRVHRIGHGHGYDWNAGWVAEHNA</sequence>
<evidence type="ECO:0000313" key="2">
    <source>
        <dbReference type="Proteomes" id="UP000079169"/>
    </source>
</evidence>
<proteinExistence type="predicted"/>
<dbReference type="GeneID" id="103511290"/>
<dbReference type="KEGG" id="dci:103511290"/>
<keyword evidence="2" id="KW-1185">Reference proteome</keyword>
<evidence type="ECO:0000256" key="1">
    <source>
        <dbReference type="SAM" id="MobiDB-lite"/>
    </source>
</evidence>
<accession>A0A1S3D4Q4</accession>